<accession>H2AQZ3</accession>
<feature type="compositionally biased region" description="Low complexity" evidence="9">
    <location>
        <begin position="17"/>
        <end position="34"/>
    </location>
</feature>
<dbReference type="SUPFAM" id="SSF54928">
    <property type="entry name" value="RNA-binding domain, RBD"/>
    <property type="match status" value="1"/>
</dbReference>
<evidence type="ECO:0000256" key="9">
    <source>
        <dbReference type="SAM" id="MobiDB-lite"/>
    </source>
</evidence>
<keyword evidence="5" id="KW-0811">Translocation</keyword>
<comment type="subcellular location">
    <subcellularLocation>
        <location evidence="1">Nucleus</location>
        <location evidence="1">Nuclear pore complex</location>
    </subcellularLocation>
</comment>
<dbReference type="InterPro" id="IPR012677">
    <property type="entry name" value="Nucleotide-bd_a/b_plait_sf"/>
</dbReference>
<dbReference type="KEGG" id="kaf:KAFR_0B04970"/>
<evidence type="ECO:0000256" key="2">
    <source>
        <dbReference type="ARBA" id="ARBA00022448"/>
    </source>
</evidence>
<evidence type="ECO:0000256" key="4">
    <source>
        <dbReference type="ARBA" id="ARBA00022927"/>
    </source>
</evidence>
<sequence>MNSNSSTGRFTNVSVLTQQQPSQQQTQQQNNVPSFHPQISAPQYNGFQSGLGQSTINQTQKDPSWFNNPRKRVIPQNIIKRSSTRQSSSNNQSQSADPNSNMSTESGFNSLTFGSKKAVPTSTVFGSSQNLKSLNSDNILGDATEAPPMVSIHDWKREDEFGSMPILSAHVDSNVTFNRQQEDFVKSTNSLPITQNASSTNLNIFDKSIFGTKESSNTLSGTGINGSDKGVTANNRTVATNSVKSTSTIDRNNNNAVEEVAVIVFGYPESISNMIITHFSHFGNILEDFEVLRSASGINVASIKNQQLNKKNSTTNDNKKYPIFTGDGWVKLTYDSQASALRALQDNGTIQGGSLIGCVPYAKATVEQLASCKIEKNDNIGENNLSSSNGITTSTLGDFPNDKTGHIFSEIDSNQNRVTVTSQQQPQQNALYSAFRLNIKDGKSLFVHNTNPSSHNFLQSLESKMRQQEENSNKQDKNGILHTVNNWLFGWNNL</sequence>
<feature type="domain" description="RRM Nup35-type" evidence="10">
    <location>
        <begin position="256"/>
        <end position="368"/>
    </location>
</feature>
<feature type="compositionally biased region" description="Low complexity" evidence="9">
    <location>
        <begin position="84"/>
        <end position="101"/>
    </location>
</feature>
<dbReference type="HOGENOM" id="CLU_024892_0_0_1"/>
<protein>
    <recommendedName>
        <fullName evidence="10">RRM Nup35-type domain-containing protein</fullName>
    </recommendedName>
</protein>
<dbReference type="OrthoDB" id="1733656at2759"/>
<evidence type="ECO:0000256" key="5">
    <source>
        <dbReference type="ARBA" id="ARBA00023010"/>
    </source>
</evidence>
<evidence type="ECO:0000256" key="3">
    <source>
        <dbReference type="ARBA" id="ARBA00022816"/>
    </source>
</evidence>
<dbReference type="GO" id="GO:0005543">
    <property type="term" value="F:phospholipid binding"/>
    <property type="evidence" value="ECO:0007669"/>
    <property type="project" value="EnsemblFungi"/>
</dbReference>
<dbReference type="Pfam" id="PF05172">
    <property type="entry name" value="RRM_Nup35"/>
    <property type="match status" value="1"/>
</dbReference>
<dbReference type="CDD" id="cd12721">
    <property type="entry name" value="RRM_Nup53p_fungi"/>
    <property type="match status" value="1"/>
</dbReference>
<dbReference type="GO" id="GO:0006999">
    <property type="term" value="P:nuclear pore organization"/>
    <property type="evidence" value="ECO:0007669"/>
    <property type="project" value="EnsemblFungi"/>
</dbReference>
<dbReference type="FunCoup" id="H2AQZ3">
    <property type="interactions" value="131"/>
</dbReference>
<evidence type="ECO:0000256" key="6">
    <source>
        <dbReference type="ARBA" id="ARBA00023132"/>
    </source>
</evidence>
<dbReference type="PANTHER" id="PTHR21527">
    <property type="entry name" value="NUCLEOPORIN NUP35"/>
    <property type="match status" value="1"/>
</dbReference>
<name>H2AQZ3_KAZAF</name>
<reference evidence="11 12" key="1">
    <citation type="journal article" date="2011" name="Proc. Natl. Acad. Sci. U.S.A.">
        <title>Evolutionary erosion of yeast sex chromosomes by mating-type switching accidents.</title>
        <authorList>
            <person name="Gordon J.L."/>
            <person name="Armisen D."/>
            <person name="Proux-Wera E."/>
            <person name="Oheigeartaigh S.S."/>
            <person name="Byrne K.P."/>
            <person name="Wolfe K.H."/>
        </authorList>
    </citation>
    <scope>NUCLEOTIDE SEQUENCE [LARGE SCALE GENOMIC DNA]</scope>
    <source>
        <strain evidence="12">ATCC 22294 / BCRC 22015 / CBS 2517 / CECT 1963 / NBRC 1671 / NRRL Y-8276</strain>
    </source>
</reference>
<dbReference type="EMBL" id="HE650822">
    <property type="protein sequence ID" value="CCF56793.1"/>
    <property type="molecule type" value="Genomic_DNA"/>
</dbReference>
<evidence type="ECO:0000313" key="12">
    <source>
        <dbReference type="Proteomes" id="UP000005220"/>
    </source>
</evidence>
<dbReference type="PROSITE" id="PS51472">
    <property type="entry name" value="RRM_NUP35"/>
    <property type="match status" value="1"/>
</dbReference>
<dbReference type="PANTHER" id="PTHR21527:SF6">
    <property type="entry name" value="NUCLEOPORIN NUP35"/>
    <property type="match status" value="1"/>
</dbReference>
<keyword evidence="2 8" id="KW-0813">Transport</keyword>
<dbReference type="STRING" id="1071382.H2AQZ3"/>
<dbReference type="Proteomes" id="UP000005220">
    <property type="component" value="Chromosome 2"/>
</dbReference>
<dbReference type="GO" id="GO:0044615">
    <property type="term" value="C:nuclear pore nuclear basket"/>
    <property type="evidence" value="ECO:0007669"/>
    <property type="project" value="TreeGrafter"/>
</dbReference>
<evidence type="ECO:0000313" key="11">
    <source>
        <dbReference type="EMBL" id="CCF56793.1"/>
    </source>
</evidence>
<evidence type="ECO:0000256" key="7">
    <source>
        <dbReference type="ARBA" id="ARBA00023242"/>
    </source>
</evidence>
<dbReference type="GO" id="GO:0006607">
    <property type="term" value="P:NLS-bearing protein import into nucleus"/>
    <property type="evidence" value="ECO:0007669"/>
    <property type="project" value="TreeGrafter"/>
</dbReference>
<feature type="compositionally biased region" description="Polar residues" evidence="9">
    <location>
        <begin position="40"/>
        <end position="67"/>
    </location>
</feature>
<dbReference type="GO" id="GO:0017056">
    <property type="term" value="F:structural constituent of nuclear pore"/>
    <property type="evidence" value="ECO:0007669"/>
    <property type="project" value="EnsemblFungi"/>
</dbReference>
<keyword evidence="7 8" id="KW-0539">Nucleus</keyword>
<evidence type="ECO:0000256" key="1">
    <source>
        <dbReference type="ARBA" id="ARBA00004567"/>
    </source>
</evidence>
<dbReference type="eggNOG" id="ENOG502QWFW">
    <property type="taxonomic scope" value="Eukaryota"/>
</dbReference>
<keyword evidence="6 8" id="KW-0906">Nuclear pore complex</keyword>
<feature type="region of interest" description="Disordered" evidence="9">
    <location>
        <begin position="1"/>
        <end position="108"/>
    </location>
</feature>
<keyword evidence="12" id="KW-1185">Reference proteome</keyword>
<dbReference type="GO" id="GO:0044613">
    <property type="term" value="C:nuclear pore central transport channel"/>
    <property type="evidence" value="ECO:0007669"/>
    <property type="project" value="EnsemblFungi"/>
</dbReference>
<organism evidence="11 12">
    <name type="scientific">Kazachstania africana (strain ATCC 22294 / BCRC 22015 / CBS 2517 / CECT 1963 / NBRC 1671 / NRRL Y-8276)</name>
    <name type="common">Yeast</name>
    <name type="synonym">Kluyveromyces africanus</name>
    <dbReference type="NCBI Taxonomy" id="1071382"/>
    <lineage>
        <taxon>Eukaryota</taxon>
        <taxon>Fungi</taxon>
        <taxon>Dikarya</taxon>
        <taxon>Ascomycota</taxon>
        <taxon>Saccharomycotina</taxon>
        <taxon>Saccharomycetes</taxon>
        <taxon>Saccharomycetales</taxon>
        <taxon>Saccharomycetaceae</taxon>
        <taxon>Kazachstania</taxon>
    </lineage>
</organism>
<dbReference type="InterPro" id="IPR035979">
    <property type="entry name" value="RBD_domain_sf"/>
</dbReference>
<dbReference type="GO" id="GO:0003697">
    <property type="term" value="F:single-stranded DNA binding"/>
    <property type="evidence" value="ECO:0007669"/>
    <property type="project" value="EnsemblFungi"/>
</dbReference>
<proteinExistence type="predicted"/>
<dbReference type="RefSeq" id="XP_003955928.1">
    <property type="nucleotide sequence ID" value="XM_003955879.1"/>
</dbReference>
<dbReference type="InParanoid" id="H2AQZ3"/>
<feature type="compositionally biased region" description="Polar residues" evidence="9">
    <location>
        <begin position="1"/>
        <end position="16"/>
    </location>
</feature>
<dbReference type="GeneID" id="13884675"/>
<gene>
    <name evidence="11" type="primary">KAFR0B04970</name>
    <name evidence="11" type="ORF">KAFR_0B04970</name>
</gene>
<dbReference type="InterPro" id="IPR007846">
    <property type="entry name" value="RRM_NUP35_dom"/>
</dbReference>
<keyword evidence="4" id="KW-0653">Protein transport</keyword>
<keyword evidence="3 8" id="KW-0509">mRNA transport</keyword>
<evidence type="ECO:0000259" key="10">
    <source>
        <dbReference type="PROSITE" id="PS51472"/>
    </source>
</evidence>
<dbReference type="Gene3D" id="3.30.70.330">
    <property type="match status" value="1"/>
</dbReference>
<dbReference type="AlphaFoldDB" id="H2AQZ3"/>
<evidence type="ECO:0000256" key="8">
    <source>
        <dbReference type="PROSITE-ProRule" id="PRU00804"/>
    </source>
</evidence>
<dbReference type="GO" id="GO:0031990">
    <property type="term" value="P:mRNA export from nucleus in response to heat stress"/>
    <property type="evidence" value="ECO:0007669"/>
    <property type="project" value="EnsemblFungi"/>
</dbReference>